<dbReference type="Gene3D" id="3.20.20.370">
    <property type="entry name" value="Glycoside hydrolase/deacetylase"/>
    <property type="match status" value="1"/>
</dbReference>
<keyword evidence="3" id="KW-1185">Reference proteome</keyword>
<protein>
    <submittedName>
        <fullName evidence="2">Polysaccharide deacetylase family protein</fullName>
    </submittedName>
</protein>
<dbReference type="RefSeq" id="WP_315650321.1">
    <property type="nucleotide sequence ID" value="NZ_JAVXZY010000003.1"/>
</dbReference>
<dbReference type="EMBL" id="JAVXZY010000003">
    <property type="protein sequence ID" value="MDT8999765.1"/>
    <property type="molecule type" value="Genomic_DNA"/>
</dbReference>
<dbReference type="SUPFAM" id="SSF88713">
    <property type="entry name" value="Glycoside hydrolase/deacetylase"/>
    <property type="match status" value="1"/>
</dbReference>
<reference evidence="2" key="1">
    <citation type="submission" date="2023-09" db="EMBL/GenBank/DDBJ databases">
        <title>Paucibacter sp. APW11 Genome sequencing and assembly.</title>
        <authorList>
            <person name="Kim I."/>
        </authorList>
    </citation>
    <scope>NUCLEOTIDE SEQUENCE</scope>
    <source>
        <strain evidence="2">APW11</strain>
    </source>
</reference>
<dbReference type="InterPro" id="IPR011330">
    <property type="entry name" value="Glyco_hydro/deAcase_b/a-brl"/>
</dbReference>
<dbReference type="PROSITE" id="PS51677">
    <property type="entry name" value="NODB"/>
    <property type="match status" value="1"/>
</dbReference>
<name>A0ABU3PBW5_9BURK</name>
<organism evidence="2 3">
    <name type="scientific">Roseateles aquae</name>
    <dbReference type="NCBI Taxonomy" id="3077235"/>
    <lineage>
        <taxon>Bacteria</taxon>
        <taxon>Pseudomonadati</taxon>
        <taxon>Pseudomonadota</taxon>
        <taxon>Betaproteobacteria</taxon>
        <taxon>Burkholderiales</taxon>
        <taxon>Sphaerotilaceae</taxon>
        <taxon>Roseateles</taxon>
    </lineage>
</organism>
<dbReference type="InterPro" id="IPR002509">
    <property type="entry name" value="NODB_dom"/>
</dbReference>
<comment type="caution">
    <text evidence="2">The sequence shown here is derived from an EMBL/GenBank/DDBJ whole genome shotgun (WGS) entry which is preliminary data.</text>
</comment>
<feature type="domain" description="NodB homology" evidence="1">
    <location>
        <begin position="55"/>
        <end position="210"/>
    </location>
</feature>
<proteinExistence type="predicted"/>
<sequence>MKTVRAAARGDAWPMRWLHRLHLLGLSVLAVSLITSQALAQVKTEPFQWPGGARAAVSLSYDDALPSQLDNALPALNALGLRATFYLTLSNPTVSQRLAEWRRAAAAGHELGNHTLFHPCSRSAPGRDWVAPHRDLDRTSVTQLREEILLANAFLQAIDGQTERTFTAPCTDPLAAGQPYLPAIRGDFVGIKSRVGGVAHSLATLDPLDL</sequence>
<accession>A0ABU3PBW5</accession>
<dbReference type="Pfam" id="PF01522">
    <property type="entry name" value="Polysacc_deac_1"/>
    <property type="match status" value="1"/>
</dbReference>
<evidence type="ECO:0000259" key="1">
    <source>
        <dbReference type="PROSITE" id="PS51677"/>
    </source>
</evidence>
<gene>
    <name evidence="2" type="ORF">RQP53_10845</name>
</gene>
<evidence type="ECO:0000313" key="2">
    <source>
        <dbReference type="EMBL" id="MDT8999765.1"/>
    </source>
</evidence>
<evidence type="ECO:0000313" key="3">
    <source>
        <dbReference type="Proteomes" id="UP001246372"/>
    </source>
</evidence>
<dbReference type="Proteomes" id="UP001246372">
    <property type="component" value="Unassembled WGS sequence"/>
</dbReference>